<evidence type="ECO:0000313" key="1">
    <source>
        <dbReference type="EMBL" id="KKP65122.1"/>
    </source>
</evidence>
<reference evidence="1 2" key="1">
    <citation type="journal article" date="2015" name="Nature">
        <title>rRNA introns, odd ribosomes, and small enigmatic genomes across a large radiation of phyla.</title>
        <authorList>
            <person name="Brown C.T."/>
            <person name="Hug L.A."/>
            <person name="Thomas B.C."/>
            <person name="Sharon I."/>
            <person name="Castelle C.J."/>
            <person name="Singh A."/>
            <person name="Wilkins M.J."/>
            <person name="Williams K.H."/>
            <person name="Banfield J.F."/>
        </authorList>
    </citation>
    <scope>NUCLEOTIDE SEQUENCE [LARGE SCALE GENOMIC DNA]</scope>
</reference>
<organism evidence="1 2">
    <name type="scientific">candidate division WS6 bacterium GW2011_GWE1_34_7</name>
    <dbReference type="NCBI Taxonomy" id="1619093"/>
    <lineage>
        <taxon>Bacteria</taxon>
        <taxon>Candidatus Dojkabacteria</taxon>
    </lineage>
</organism>
<dbReference type="AlphaFoldDB" id="A0A0G0ECK3"/>
<dbReference type="EMBL" id="LBPV01000032">
    <property type="protein sequence ID" value="KKP65122.1"/>
    <property type="molecule type" value="Genomic_DNA"/>
</dbReference>
<dbReference type="Proteomes" id="UP000033866">
    <property type="component" value="Unassembled WGS sequence"/>
</dbReference>
<gene>
    <name evidence="1" type="ORF">UR61_C0032G0006</name>
</gene>
<sequence>MAANSNNPYDVLLWIQKVLDSCTIDEQRFAVNKLLFLFEKKYNPTVCSTMWNQYMYIRNQI</sequence>
<comment type="caution">
    <text evidence="1">The sequence shown here is derived from an EMBL/GenBank/DDBJ whole genome shotgun (WGS) entry which is preliminary data.</text>
</comment>
<accession>A0A0G0ECK3</accession>
<evidence type="ECO:0000313" key="2">
    <source>
        <dbReference type="Proteomes" id="UP000033866"/>
    </source>
</evidence>
<proteinExistence type="predicted"/>
<protein>
    <submittedName>
        <fullName evidence="1">Uncharacterized protein</fullName>
    </submittedName>
</protein>
<name>A0A0G0ECK3_9BACT</name>